<evidence type="ECO:0000313" key="1">
    <source>
        <dbReference type="EMBL" id="PKI33971.1"/>
    </source>
</evidence>
<gene>
    <name evidence="1" type="ORF">CRG98_045639</name>
</gene>
<proteinExistence type="predicted"/>
<protein>
    <submittedName>
        <fullName evidence="1">Uncharacterized protein</fullName>
    </submittedName>
</protein>
<dbReference type="AlphaFoldDB" id="A0A2I0HQI0"/>
<evidence type="ECO:0000313" key="2">
    <source>
        <dbReference type="Proteomes" id="UP000233551"/>
    </source>
</evidence>
<reference evidence="1 2" key="1">
    <citation type="submission" date="2017-11" db="EMBL/GenBank/DDBJ databases">
        <title>De-novo sequencing of pomegranate (Punica granatum L.) genome.</title>
        <authorList>
            <person name="Akparov Z."/>
            <person name="Amiraslanov A."/>
            <person name="Hajiyeva S."/>
            <person name="Abbasov M."/>
            <person name="Kaur K."/>
            <person name="Hamwieh A."/>
            <person name="Solovyev V."/>
            <person name="Salamov A."/>
            <person name="Braich B."/>
            <person name="Kosarev P."/>
            <person name="Mahmoud A."/>
            <person name="Hajiyev E."/>
            <person name="Babayeva S."/>
            <person name="Izzatullayeva V."/>
            <person name="Mammadov A."/>
            <person name="Mammadov A."/>
            <person name="Sharifova S."/>
            <person name="Ojaghi J."/>
            <person name="Eynullazada K."/>
            <person name="Bayramov B."/>
            <person name="Abdulazimova A."/>
            <person name="Shahmuradov I."/>
        </authorList>
    </citation>
    <scope>NUCLEOTIDE SEQUENCE [LARGE SCALE GENOMIC DNA]</scope>
    <source>
        <strain evidence="2">cv. AG2017</strain>
        <tissue evidence="1">Leaf</tissue>
    </source>
</reference>
<comment type="caution">
    <text evidence="1">The sequence shown here is derived from an EMBL/GenBank/DDBJ whole genome shotgun (WGS) entry which is preliminary data.</text>
</comment>
<organism evidence="1 2">
    <name type="scientific">Punica granatum</name>
    <name type="common">Pomegranate</name>
    <dbReference type="NCBI Taxonomy" id="22663"/>
    <lineage>
        <taxon>Eukaryota</taxon>
        <taxon>Viridiplantae</taxon>
        <taxon>Streptophyta</taxon>
        <taxon>Embryophyta</taxon>
        <taxon>Tracheophyta</taxon>
        <taxon>Spermatophyta</taxon>
        <taxon>Magnoliopsida</taxon>
        <taxon>eudicotyledons</taxon>
        <taxon>Gunneridae</taxon>
        <taxon>Pentapetalae</taxon>
        <taxon>rosids</taxon>
        <taxon>malvids</taxon>
        <taxon>Myrtales</taxon>
        <taxon>Lythraceae</taxon>
        <taxon>Punica</taxon>
    </lineage>
</organism>
<name>A0A2I0HQI0_PUNGR</name>
<dbReference type="Proteomes" id="UP000233551">
    <property type="component" value="Unassembled WGS sequence"/>
</dbReference>
<sequence>MTSKTMMRTKTRAMVMAREAHGRTSWLSPSRKAMTIVAAPSVEVQNTHPKVIILSATAGLIAPIVPPCETAENRR</sequence>
<dbReference type="EMBL" id="PGOL01006189">
    <property type="protein sequence ID" value="PKI33971.1"/>
    <property type="molecule type" value="Genomic_DNA"/>
</dbReference>
<keyword evidence="2" id="KW-1185">Reference proteome</keyword>
<accession>A0A2I0HQI0</accession>